<evidence type="ECO:0000313" key="2">
    <source>
        <dbReference type="EMBL" id="REC49041.1"/>
    </source>
</evidence>
<accession>A0A3D9B5S5</accession>
<gene>
    <name evidence="2" type="ORF">DRF67_05655</name>
</gene>
<protein>
    <submittedName>
        <fullName evidence="2">Uncharacterized protein</fullName>
    </submittedName>
</protein>
<evidence type="ECO:0000313" key="3">
    <source>
        <dbReference type="Proteomes" id="UP000256257"/>
    </source>
</evidence>
<evidence type="ECO:0000256" key="1">
    <source>
        <dbReference type="SAM" id="MobiDB-lite"/>
    </source>
</evidence>
<sequence length="69" mass="8022">MQQNRQAFGPAGFILSLLYRKVFCNCFMFSKAGNTIMIYGLLTQNLSDPDLKKSRPIDGRDKMRQKQQY</sequence>
<name>A0A3D9B5S5_9FLAO</name>
<proteinExistence type="predicted"/>
<dbReference type="AlphaFoldDB" id="A0A3D9B5S5"/>
<reference evidence="2 3" key="1">
    <citation type="submission" date="2018-06" db="EMBL/GenBank/DDBJ databases">
        <title>Novel Chryseobacterium species.</title>
        <authorList>
            <person name="Newman J."/>
            <person name="Hugo C."/>
            <person name="Oosthuizen L."/>
            <person name="Charimba G."/>
        </authorList>
    </citation>
    <scope>NUCLEOTIDE SEQUENCE [LARGE SCALE GENOMIC DNA]</scope>
    <source>
        <strain evidence="2 3">7_F195</strain>
    </source>
</reference>
<organism evidence="2 3">
    <name type="scientific">Chryseobacterium pennipullorum</name>
    <dbReference type="NCBI Taxonomy" id="2258963"/>
    <lineage>
        <taxon>Bacteria</taxon>
        <taxon>Pseudomonadati</taxon>
        <taxon>Bacteroidota</taxon>
        <taxon>Flavobacteriia</taxon>
        <taxon>Flavobacteriales</taxon>
        <taxon>Weeksellaceae</taxon>
        <taxon>Chryseobacterium group</taxon>
        <taxon>Chryseobacterium</taxon>
    </lineage>
</organism>
<feature type="region of interest" description="Disordered" evidence="1">
    <location>
        <begin position="47"/>
        <end position="69"/>
    </location>
</feature>
<comment type="caution">
    <text evidence="2">The sequence shown here is derived from an EMBL/GenBank/DDBJ whole genome shotgun (WGS) entry which is preliminary data.</text>
</comment>
<dbReference type="RefSeq" id="WP_115927360.1">
    <property type="nucleotide sequence ID" value="NZ_QNVV01000003.1"/>
</dbReference>
<dbReference type="Proteomes" id="UP000256257">
    <property type="component" value="Unassembled WGS sequence"/>
</dbReference>
<feature type="compositionally biased region" description="Basic and acidic residues" evidence="1">
    <location>
        <begin position="49"/>
        <end position="69"/>
    </location>
</feature>
<dbReference type="EMBL" id="QNVV01000003">
    <property type="protein sequence ID" value="REC49041.1"/>
    <property type="molecule type" value="Genomic_DNA"/>
</dbReference>
<keyword evidence="3" id="KW-1185">Reference proteome</keyword>